<dbReference type="GO" id="GO:0008270">
    <property type="term" value="F:zinc ion binding"/>
    <property type="evidence" value="ECO:0007669"/>
    <property type="project" value="UniProtKB-KW"/>
</dbReference>
<dbReference type="Gene3D" id="2.40.70.10">
    <property type="entry name" value="Acid Proteases"/>
    <property type="match status" value="1"/>
</dbReference>
<dbReference type="InterPro" id="IPR036875">
    <property type="entry name" value="Znf_CCHC_sf"/>
</dbReference>
<name>A0A4S2LCR1_OPIFE</name>
<dbReference type="PROSITE" id="PS50158">
    <property type="entry name" value="ZF_CCHC"/>
    <property type="match status" value="1"/>
</dbReference>
<dbReference type="InterPro" id="IPR043502">
    <property type="entry name" value="DNA/RNA_pol_sf"/>
</dbReference>
<keyword evidence="9" id="KW-1185">Reference proteome</keyword>
<dbReference type="Gene3D" id="3.30.70.270">
    <property type="match status" value="1"/>
</dbReference>
<keyword evidence="1" id="KW-0808">Transferase</keyword>
<keyword evidence="5" id="KW-0862">Zinc</keyword>
<dbReference type="InterPro" id="IPR001878">
    <property type="entry name" value="Znf_CCHC"/>
</dbReference>
<dbReference type="InterPro" id="IPR043128">
    <property type="entry name" value="Rev_trsase/Diguanyl_cyclase"/>
</dbReference>
<dbReference type="Gene3D" id="4.10.60.10">
    <property type="entry name" value="Zinc finger, CCHC-type"/>
    <property type="match status" value="1"/>
</dbReference>
<keyword evidence="2" id="KW-0548">Nucleotidyltransferase</keyword>
<dbReference type="PANTHER" id="PTHR37984:SF5">
    <property type="entry name" value="PROTEIN NYNRIN-LIKE"/>
    <property type="match status" value="1"/>
</dbReference>
<keyword evidence="5" id="KW-0863">Zinc-finger</keyword>
<feature type="domain" description="CCHC-type" evidence="7">
    <location>
        <begin position="211"/>
        <end position="226"/>
    </location>
</feature>
<evidence type="ECO:0000256" key="2">
    <source>
        <dbReference type="ARBA" id="ARBA00022695"/>
    </source>
</evidence>
<dbReference type="InterPro" id="IPR050951">
    <property type="entry name" value="Retrovirus_Pol_polyprotein"/>
</dbReference>
<dbReference type="Proteomes" id="UP000308267">
    <property type="component" value="Unassembled WGS sequence"/>
</dbReference>
<dbReference type="GO" id="GO:0003676">
    <property type="term" value="F:nucleic acid binding"/>
    <property type="evidence" value="ECO:0007669"/>
    <property type="project" value="InterPro"/>
</dbReference>
<evidence type="ECO:0000256" key="3">
    <source>
        <dbReference type="ARBA" id="ARBA00022722"/>
    </source>
</evidence>
<dbReference type="SUPFAM" id="SSF57756">
    <property type="entry name" value="Retrovirus zinc finger-like domains"/>
    <property type="match status" value="1"/>
</dbReference>
<feature type="coiled-coil region" evidence="6">
    <location>
        <begin position="168"/>
        <end position="202"/>
    </location>
</feature>
<dbReference type="GO" id="GO:0004519">
    <property type="term" value="F:endonuclease activity"/>
    <property type="evidence" value="ECO:0007669"/>
    <property type="project" value="UniProtKB-KW"/>
</dbReference>
<proteinExistence type="predicted"/>
<dbReference type="CDD" id="cd00303">
    <property type="entry name" value="retropepsin_like"/>
    <property type="match status" value="1"/>
</dbReference>
<comment type="caution">
    <text evidence="8">The sequence shown here is derived from an EMBL/GenBank/DDBJ whole genome shotgun (WGS) entry which is preliminary data.</text>
</comment>
<organism evidence="8 9">
    <name type="scientific">Opisthorchis felineus</name>
    <dbReference type="NCBI Taxonomy" id="147828"/>
    <lineage>
        <taxon>Eukaryota</taxon>
        <taxon>Metazoa</taxon>
        <taxon>Spiralia</taxon>
        <taxon>Lophotrochozoa</taxon>
        <taxon>Platyhelminthes</taxon>
        <taxon>Trematoda</taxon>
        <taxon>Digenea</taxon>
        <taxon>Opisthorchiida</taxon>
        <taxon>Opisthorchiata</taxon>
        <taxon>Opisthorchiidae</taxon>
        <taxon>Opisthorchis</taxon>
    </lineage>
</organism>
<evidence type="ECO:0000256" key="4">
    <source>
        <dbReference type="ARBA" id="ARBA00022759"/>
    </source>
</evidence>
<keyword evidence="5" id="KW-0479">Metal-binding</keyword>
<evidence type="ECO:0000259" key="7">
    <source>
        <dbReference type="PROSITE" id="PS50158"/>
    </source>
</evidence>
<reference evidence="8 9" key="1">
    <citation type="journal article" date="2019" name="BMC Genomics">
        <title>New insights from Opisthorchis felineus genome: update on genomics of the epidemiologically important liver flukes.</title>
        <authorList>
            <person name="Ershov N.I."/>
            <person name="Mordvinov V.A."/>
            <person name="Prokhortchouk E.B."/>
            <person name="Pakharukova M.Y."/>
            <person name="Gunbin K.V."/>
            <person name="Ustyantsev K."/>
            <person name="Genaev M.A."/>
            <person name="Blinov A.G."/>
            <person name="Mazur A."/>
            <person name="Boulygina E."/>
            <person name="Tsygankova S."/>
            <person name="Khrameeva E."/>
            <person name="Chekanov N."/>
            <person name="Fan G."/>
            <person name="Xiao A."/>
            <person name="Zhang H."/>
            <person name="Xu X."/>
            <person name="Yang H."/>
            <person name="Solovyev V."/>
            <person name="Lee S.M."/>
            <person name="Liu X."/>
            <person name="Afonnikov D.A."/>
            <person name="Skryabin K.G."/>
        </authorList>
    </citation>
    <scope>NUCLEOTIDE SEQUENCE [LARGE SCALE GENOMIC DNA]</scope>
    <source>
        <strain evidence="8">AK-0245</strain>
        <tissue evidence="8">Whole organism</tissue>
    </source>
</reference>
<evidence type="ECO:0000256" key="6">
    <source>
        <dbReference type="SAM" id="Coils"/>
    </source>
</evidence>
<dbReference type="Gene3D" id="3.10.10.10">
    <property type="entry name" value="HIV Type 1 Reverse Transcriptase, subunit A, domain 1"/>
    <property type="match status" value="1"/>
</dbReference>
<keyword evidence="4" id="KW-0378">Hydrolase</keyword>
<dbReference type="SUPFAM" id="SSF50630">
    <property type="entry name" value="Acid proteases"/>
    <property type="match status" value="1"/>
</dbReference>
<evidence type="ECO:0000256" key="1">
    <source>
        <dbReference type="ARBA" id="ARBA00022679"/>
    </source>
</evidence>
<keyword evidence="4" id="KW-0255">Endonuclease</keyword>
<dbReference type="InterPro" id="IPR021109">
    <property type="entry name" value="Peptidase_aspartic_dom_sf"/>
</dbReference>
<evidence type="ECO:0000313" key="8">
    <source>
        <dbReference type="EMBL" id="TGZ60961.1"/>
    </source>
</evidence>
<evidence type="ECO:0000256" key="5">
    <source>
        <dbReference type="PROSITE-ProRule" id="PRU00047"/>
    </source>
</evidence>
<dbReference type="AlphaFoldDB" id="A0A4S2LCR1"/>
<keyword evidence="6" id="KW-0175">Coiled coil</keyword>
<dbReference type="OrthoDB" id="6247559at2759"/>
<dbReference type="SUPFAM" id="SSF56672">
    <property type="entry name" value="DNA/RNA polymerases"/>
    <property type="match status" value="1"/>
</dbReference>
<keyword evidence="3" id="KW-0540">Nuclease</keyword>
<dbReference type="STRING" id="147828.A0A4S2LCR1"/>
<dbReference type="EMBL" id="SJOL01008180">
    <property type="protein sequence ID" value="TGZ60961.1"/>
    <property type="molecule type" value="Genomic_DNA"/>
</dbReference>
<evidence type="ECO:0000313" key="9">
    <source>
        <dbReference type="Proteomes" id="UP000308267"/>
    </source>
</evidence>
<dbReference type="GO" id="GO:0016779">
    <property type="term" value="F:nucleotidyltransferase activity"/>
    <property type="evidence" value="ECO:0007669"/>
    <property type="project" value="UniProtKB-KW"/>
</dbReference>
<accession>A0A4S2LCR1</accession>
<protein>
    <recommendedName>
        <fullName evidence="7">CCHC-type domain-containing protein</fullName>
    </recommendedName>
</protein>
<sequence>MRIPWPQPFEDGDVRTFLEDFEDVAEAAGLETDRGKLAALKTLLRGRAKAALDAARRGPRKMDWAAAKEALAAEFDTPADRQEAMRRFKTASMGPGCDPTVFFASLQQLLDRALPELDGVSRQQLLSEQFVEGVHPALRAQLRLARATGQLSVEHLVHLARELAEAPLATLQSQENRDESTVEDLKNKVDQLAGQLAAIKTESRRHARMSRCYRCGMHGHWKNQCPHTRPPVHNKTLDYSSFPGWVAISAVTQATIQAVVEIDGKKELCLIDTGAGVSLRRRGNEAVCKPCALAVRAVGGYQLKIDGLSMHSMRLGDRSVQHEFLISPDIEQTILGADFLRGTESVVDLKRGKLVTKYGAVKLEGYPSTAVNELHVRKLPSCNMPSVQSVVEEYSELFTGEEDPFGFCSWIEHEIPLSSECFRPYGPRPLPLHLREEVHKQVQEMLKNGIIEEANSAYNSPVVFVKKANGKYRFCVDFWRLNELTVNRVVAVPSVADIFDSLQHFRYFTVFLHLQRSVGQWDAPEDWVWSHATG</sequence>
<dbReference type="PANTHER" id="PTHR37984">
    <property type="entry name" value="PROTEIN CBG26694"/>
    <property type="match status" value="1"/>
</dbReference>
<gene>
    <name evidence="8" type="ORF">CRM22_008258</name>
</gene>